<evidence type="ECO:0000313" key="2">
    <source>
        <dbReference type="Proteomes" id="UP000566663"/>
    </source>
</evidence>
<organism evidence="1 2">
    <name type="scientific">Brevundimonas basaltis</name>
    <dbReference type="NCBI Taxonomy" id="472166"/>
    <lineage>
        <taxon>Bacteria</taxon>
        <taxon>Pseudomonadati</taxon>
        <taxon>Pseudomonadota</taxon>
        <taxon>Alphaproteobacteria</taxon>
        <taxon>Caulobacterales</taxon>
        <taxon>Caulobacteraceae</taxon>
        <taxon>Brevundimonas</taxon>
    </lineage>
</organism>
<dbReference type="SUPFAM" id="SSF143081">
    <property type="entry name" value="BB1717-like"/>
    <property type="match status" value="1"/>
</dbReference>
<dbReference type="EMBL" id="JACHFZ010000001">
    <property type="protein sequence ID" value="MBB5291173.1"/>
    <property type="molecule type" value="Genomic_DNA"/>
</dbReference>
<proteinExistence type="predicted"/>
<sequence>MCSQFQVKLPLHVVEASFSHTRFPLRFPAGRPNIEPRDEVTIGDSAAVVTLGEDGPEMAPLPFAWKGPNRRPVFNFRSDGRRFDGSRRCLVPASGFFEFTDPQPGQKRKTRWLFTLQGEEWFWMAGIVRDGAFALLTTEPGEDVAPYHNRQVVVLPPDLGPDWLGLTRPEDALLRPLAAGSLTVERAFPPLEPTLL</sequence>
<accession>A0A7W8HY30</accession>
<dbReference type="Gene3D" id="3.90.1680.10">
    <property type="entry name" value="SOS response associated peptidase-like"/>
    <property type="match status" value="1"/>
</dbReference>
<keyword evidence="2" id="KW-1185">Reference proteome</keyword>
<dbReference type="Pfam" id="PF02586">
    <property type="entry name" value="SRAP"/>
    <property type="match status" value="1"/>
</dbReference>
<gene>
    <name evidence="1" type="ORF">HNQ67_000669</name>
</gene>
<protein>
    <submittedName>
        <fullName evidence="1">Putative SOS response-associated peptidase YedK</fullName>
    </submittedName>
</protein>
<comment type="caution">
    <text evidence="1">The sequence shown here is derived from an EMBL/GenBank/DDBJ whole genome shotgun (WGS) entry which is preliminary data.</text>
</comment>
<evidence type="ECO:0000313" key="1">
    <source>
        <dbReference type="EMBL" id="MBB5291173.1"/>
    </source>
</evidence>
<reference evidence="1 2" key="1">
    <citation type="submission" date="2020-08" db="EMBL/GenBank/DDBJ databases">
        <title>Genomic Encyclopedia of Type Strains, Phase IV (KMG-IV): sequencing the most valuable type-strain genomes for metagenomic binning, comparative biology and taxonomic classification.</title>
        <authorList>
            <person name="Goeker M."/>
        </authorList>
    </citation>
    <scope>NUCLEOTIDE SEQUENCE [LARGE SCALE GENOMIC DNA]</scope>
    <source>
        <strain evidence="1 2">DSM 25335</strain>
    </source>
</reference>
<dbReference type="GO" id="GO:0106300">
    <property type="term" value="P:protein-DNA covalent cross-linking repair"/>
    <property type="evidence" value="ECO:0007669"/>
    <property type="project" value="InterPro"/>
</dbReference>
<dbReference type="Proteomes" id="UP000566663">
    <property type="component" value="Unassembled WGS sequence"/>
</dbReference>
<dbReference type="InterPro" id="IPR036590">
    <property type="entry name" value="SRAP-like"/>
</dbReference>
<name>A0A7W8HY30_9CAUL</name>
<dbReference type="RefSeq" id="WP_183252296.1">
    <property type="nucleotide sequence ID" value="NZ_BAAAFF010000004.1"/>
</dbReference>
<dbReference type="InterPro" id="IPR003738">
    <property type="entry name" value="SRAP"/>
</dbReference>
<dbReference type="GO" id="GO:0003697">
    <property type="term" value="F:single-stranded DNA binding"/>
    <property type="evidence" value="ECO:0007669"/>
    <property type="project" value="InterPro"/>
</dbReference>
<dbReference type="AlphaFoldDB" id="A0A7W8HY30"/>